<comment type="caution">
    <text evidence="2">The sequence shown here is derived from an EMBL/GenBank/DDBJ whole genome shotgun (WGS) entry which is preliminary data.</text>
</comment>
<evidence type="ECO:0000313" key="2">
    <source>
        <dbReference type="EMBL" id="MDT3401248.1"/>
    </source>
</evidence>
<organism evidence="2 3">
    <name type="scientific">Mucilaginibacter terrae</name>
    <dbReference type="NCBI Taxonomy" id="1955052"/>
    <lineage>
        <taxon>Bacteria</taxon>
        <taxon>Pseudomonadati</taxon>
        <taxon>Bacteroidota</taxon>
        <taxon>Sphingobacteriia</taxon>
        <taxon>Sphingobacteriales</taxon>
        <taxon>Sphingobacteriaceae</taxon>
        <taxon>Mucilaginibacter</taxon>
    </lineage>
</organism>
<dbReference type="InterPro" id="IPR024975">
    <property type="entry name" value="NOV_C"/>
</dbReference>
<dbReference type="Pfam" id="PF13020">
    <property type="entry name" value="NOV_C"/>
    <property type="match status" value="1"/>
</dbReference>
<gene>
    <name evidence="2" type="ORF">QE417_000320</name>
</gene>
<dbReference type="EMBL" id="JAVLVU010000001">
    <property type="protein sequence ID" value="MDT3401248.1"/>
    <property type="molecule type" value="Genomic_DNA"/>
</dbReference>
<sequence>MREADFLHDWGGTVYDKNNAEHVAAKNFIIAGPGTKTVYWSNALIKLLPGFETFNWRMWSQKGREGKKHVARFKTYTWARIYKVGDENKDIFFTVGLDGHGRELVYKMDYYFEKNSHLSAAQKDIVDKNIPKILRWRSIPISDLDKYDWQRLITLTRDFIAENTALYDKLIRLAWGETTPEEVFSNSLRKQAPPAKGIPSLPVVNPSFNARDTDYIAEAIEHKEIGDAGEELVKQYEKQRLTAAGRADLAEQVNIVPDGLGYDVRSFDTQGNYLYIEVKTTSSVALTPFYYTINEYIFGERHPGSYFIYRLYNFDDESNTADFYILADPLSKLLLQPIVYKVYYSK</sequence>
<dbReference type="RefSeq" id="WP_311947107.1">
    <property type="nucleotide sequence ID" value="NZ_JAVLVU010000001.1"/>
</dbReference>
<accession>A0ABU3GN90</accession>
<protein>
    <recommendedName>
        <fullName evidence="1">Protein NO VEIN C-terminal domain-containing protein</fullName>
    </recommendedName>
</protein>
<keyword evidence="3" id="KW-1185">Reference proteome</keyword>
<reference evidence="3" key="1">
    <citation type="submission" date="2023-07" db="EMBL/GenBank/DDBJ databases">
        <title>Functional and genomic diversity of the sorghum phyllosphere microbiome.</title>
        <authorList>
            <person name="Shade A."/>
        </authorList>
    </citation>
    <scope>NUCLEOTIDE SEQUENCE [LARGE SCALE GENOMIC DNA]</scope>
    <source>
        <strain evidence="3">SORGH_AS_0422</strain>
    </source>
</reference>
<evidence type="ECO:0000313" key="3">
    <source>
        <dbReference type="Proteomes" id="UP001258315"/>
    </source>
</evidence>
<feature type="domain" description="Protein NO VEIN C-terminal" evidence="1">
    <location>
        <begin position="229"/>
        <end position="318"/>
    </location>
</feature>
<evidence type="ECO:0000259" key="1">
    <source>
        <dbReference type="Pfam" id="PF13020"/>
    </source>
</evidence>
<proteinExistence type="predicted"/>
<dbReference type="Proteomes" id="UP001258315">
    <property type="component" value="Unassembled WGS sequence"/>
</dbReference>
<name>A0ABU3GN90_9SPHI</name>